<sequence>MFNDLCDDAHEAHSLKAIHRVVMVIGVVFLTFGGFAISTRLGQSQPPASAAYGTKQAQPDAAVFGD</sequence>
<accession>A0A143BM48</accession>
<dbReference type="STRING" id="1379270.GEMMAAP_17445"/>
<name>A0A143BM48_9BACT</name>
<reference evidence="2 3" key="2">
    <citation type="journal article" date="2016" name="Environ. Microbiol. Rep.">
        <title>Metagenomic evidence for the presence of phototrophic Gemmatimonadetes bacteria in diverse environments.</title>
        <authorList>
            <person name="Zeng Y."/>
            <person name="Baumbach J."/>
            <person name="Barbosa E.G."/>
            <person name="Azevedo V."/>
            <person name="Zhang C."/>
            <person name="Koblizek M."/>
        </authorList>
    </citation>
    <scope>NUCLEOTIDE SEQUENCE [LARGE SCALE GENOMIC DNA]</scope>
    <source>
        <strain evidence="2 3">AP64</strain>
    </source>
</reference>
<protein>
    <submittedName>
        <fullName evidence="2">Uncharacterized protein</fullName>
    </submittedName>
</protein>
<dbReference type="Proteomes" id="UP000076404">
    <property type="component" value="Chromosome"/>
</dbReference>
<keyword evidence="1" id="KW-1133">Transmembrane helix</keyword>
<evidence type="ECO:0000256" key="1">
    <source>
        <dbReference type="SAM" id="Phobius"/>
    </source>
</evidence>
<dbReference type="EMBL" id="CP011454">
    <property type="protein sequence ID" value="AMW06088.1"/>
    <property type="molecule type" value="Genomic_DNA"/>
</dbReference>
<organism evidence="2 3">
    <name type="scientific">Gemmatimonas phototrophica</name>
    <dbReference type="NCBI Taxonomy" id="1379270"/>
    <lineage>
        <taxon>Bacteria</taxon>
        <taxon>Pseudomonadati</taxon>
        <taxon>Gemmatimonadota</taxon>
        <taxon>Gemmatimonadia</taxon>
        <taxon>Gemmatimonadales</taxon>
        <taxon>Gemmatimonadaceae</taxon>
        <taxon>Gemmatimonas</taxon>
    </lineage>
</organism>
<dbReference type="RefSeq" id="WP_026848181.1">
    <property type="nucleotide sequence ID" value="NZ_CP011454.1"/>
</dbReference>
<feature type="transmembrane region" description="Helical" evidence="1">
    <location>
        <begin position="17"/>
        <end position="37"/>
    </location>
</feature>
<gene>
    <name evidence="2" type="ORF">GEMMAAP_17445</name>
</gene>
<reference evidence="2 3" key="1">
    <citation type="journal article" date="2014" name="Proc. Natl. Acad. Sci. U.S.A.">
        <title>Functional type 2 photosynthetic reaction centers found in the rare bacterial phylum Gemmatimonadetes.</title>
        <authorList>
            <person name="Zeng Y."/>
            <person name="Feng F."/>
            <person name="Medova H."/>
            <person name="Dean J."/>
            <person name="Koblizek M."/>
        </authorList>
    </citation>
    <scope>NUCLEOTIDE SEQUENCE [LARGE SCALE GENOMIC DNA]</scope>
    <source>
        <strain evidence="2 3">AP64</strain>
    </source>
</reference>
<keyword evidence="3" id="KW-1185">Reference proteome</keyword>
<dbReference type="KEGG" id="gph:GEMMAAP_17445"/>
<keyword evidence="1" id="KW-0812">Transmembrane</keyword>
<evidence type="ECO:0000313" key="2">
    <source>
        <dbReference type="EMBL" id="AMW06088.1"/>
    </source>
</evidence>
<evidence type="ECO:0000313" key="3">
    <source>
        <dbReference type="Proteomes" id="UP000076404"/>
    </source>
</evidence>
<keyword evidence="1" id="KW-0472">Membrane</keyword>
<dbReference type="AlphaFoldDB" id="A0A143BM48"/>
<proteinExistence type="predicted"/>